<dbReference type="SUPFAM" id="SSF51182">
    <property type="entry name" value="RmlC-like cupins"/>
    <property type="match status" value="1"/>
</dbReference>
<name>A0ABV2IEV0_9HYPH</name>
<dbReference type="InterPro" id="IPR039935">
    <property type="entry name" value="YML079W-like"/>
</dbReference>
<dbReference type="Gene3D" id="2.60.120.10">
    <property type="entry name" value="Jelly Rolls"/>
    <property type="match status" value="1"/>
</dbReference>
<gene>
    <name evidence="2" type="ORF">ABID12_003408</name>
</gene>
<evidence type="ECO:0000313" key="2">
    <source>
        <dbReference type="EMBL" id="MET3601450.1"/>
    </source>
</evidence>
<dbReference type="Pfam" id="PF06172">
    <property type="entry name" value="Cupin_5"/>
    <property type="match status" value="1"/>
</dbReference>
<feature type="domain" description="DUF985" evidence="1">
    <location>
        <begin position="11"/>
        <end position="139"/>
    </location>
</feature>
<evidence type="ECO:0000259" key="1">
    <source>
        <dbReference type="Pfam" id="PF06172"/>
    </source>
</evidence>
<reference evidence="2 3" key="1">
    <citation type="submission" date="2024-06" db="EMBL/GenBank/DDBJ databases">
        <title>Genomic Encyclopedia of Type Strains, Phase IV (KMG-IV): sequencing the most valuable type-strain genomes for metagenomic binning, comparative biology and taxonomic classification.</title>
        <authorList>
            <person name="Goeker M."/>
        </authorList>
    </citation>
    <scope>NUCLEOTIDE SEQUENCE [LARGE SCALE GENOMIC DNA]</scope>
    <source>
        <strain evidence="2 3">DSM 28102</strain>
    </source>
</reference>
<sequence length="147" mass="15791">MAVPAAITAEAVIDTLGMKPHPEGGWFVETFRDMAGEPGRGASTLIYFLLKAGERSHWHRLLTTVEIWHYYAGAPLKLMISADGRASKTMTLGPDVIAGERPQCVIPAGQWQAAETTGDFTLVGCTVAPGFVFDDFELAAPDWTPAG</sequence>
<evidence type="ECO:0000313" key="3">
    <source>
        <dbReference type="Proteomes" id="UP001549164"/>
    </source>
</evidence>
<dbReference type="PANTHER" id="PTHR33387">
    <property type="entry name" value="RMLC-LIKE JELLY ROLL FOLD PROTEIN"/>
    <property type="match status" value="1"/>
</dbReference>
<dbReference type="CDD" id="cd06121">
    <property type="entry name" value="cupin_YML079wp"/>
    <property type="match status" value="1"/>
</dbReference>
<dbReference type="InterPro" id="IPR014710">
    <property type="entry name" value="RmlC-like_jellyroll"/>
</dbReference>
<comment type="caution">
    <text evidence="2">The sequence shown here is derived from an EMBL/GenBank/DDBJ whole genome shotgun (WGS) entry which is preliminary data.</text>
</comment>
<organism evidence="2 3">
    <name type="scientific">Martelella mangrovi</name>
    <dbReference type="NCBI Taxonomy" id="1397477"/>
    <lineage>
        <taxon>Bacteria</taxon>
        <taxon>Pseudomonadati</taxon>
        <taxon>Pseudomonadota</taxon>
        <taxon>Alphaproteobacteria</taxon>
        <taxon>Hyphomicrobiales</taxon>
        <taxon>Aurantimonadaceae</taxon>
        <taxon>Martelella</taxon>
    </lineage>
</organism>
<dbReference type="Proteomes" id="UP001549164">
    <property type="component" value="Unassembled WGS sequence"/>
</dbReference>
<accession>A0ABV2IEV0</accession>
<dbReference type="EMBL" id="JBEPLY010000013">
    <property type="protein sequence ID" value="MET3601450.1"/>
    <property type="molecule type" value="Genomic_DNA"/>
</dbReference>
<dbReference type="InterPro" id="IPR011051">
    <property type="entry name" value="RmlC_Cupin_sf"/>
</dbReference>
<keyword evidence="3" id="KW-1185">Reference proteome</keyword>
<proteinExistence type="predicted"/>
<dbReference type="PANTHER" id="PTHR33387:SF3">
    <property type="entry name" value="DUF985 DOMAIN-CONTAINING PROTEIN"/>
    <property type="match status" value="1"/>
</dbReference>
<dbReference type="InterPro" id="IPR009327">
    <property type="entry name" value="Cupin_DUF985"/>
</dbReference>
<protein>
    <submittedName>
        <fullName evidence="2">Cupin superfamily sugar epimerase</fullName>
    </submittedName>
</protein>